<dbReference type="EMBL" id="JBHSXX010000001">
    <property type="protein sequence ID" value="MFC6870845.1"/>
    <property type="molecule type" value="Genomic_DNA"/>
</dbReference>
<comment type="caution">
    <text evidence="2">The sequence shown here is derived from an EMBL/GenBank/DDBJ whole genome shotgun (WGS) entry which is preliminary data.</text>
</comment>
<evidence type="ECO:0000259" key="1">
    <source>
        <dbReference type="PROSITE" id="PS51725"/>
    </source>
</evidence>
<sequence>MGVDVYTVIANYRAAPGRGEDVAVALKPHIRATRDEPGCVGFTVNRSIEDPDVFALYEEYLDKAAFKSHVDSAHYQKYVIGEVRPLLRERSVSFYRTVEP</sequence>
<name>A0ABW2C8J1_9PSEU</name>
<protein>
    <submittedName>
        <fullName evidence="2">Antibiotic biosynthesis monooxygenase family protein</fullName>
    </submittedName>
</protein>
<keyword evidence="2" id="KW-0503">Monooxygenase</keyword>
<evidence type="ECO:0000313" key="2">
    <source>
        <dbReference type="EMBL" id="MFC6870845.1"/>
    </source>
</evidence>
<dbReference type="PROSITE" id="PS51725">
    <property type="entry name" value="ABM"/>
    <property type="match status" value="1"/>
</dbReference>
<dbReference type="SUPFAM" id="SSF54909">
    <property type="entry name" value="Dimeric alpha+beta barrel"/>
    <property type="match status" value="1"/>
</dbReference>
<dbReference type="RefSeq" id="WP_345393815.1">
    <property type="nucleotide sequence ID" value="NZ_BAABLA010000020.1"/>
</dbReference>
<dbReference type="PANTHER" id="PTHR33336:SF15">
    <property type="entry name" value="ABM DOMAIN-CONTAINING PROTEIN"/>
    <property type="match status" value="1"/>
</dbReference>
<dbReference type="Gene3D" id="3.30.70.100">
    <property type="match status" value="1"/>
</dbReference>
<feature type="domain" description="ABM" evidence="1">
    <location>
        <begin position="6"/>
        <end position="95"/>
    </location>
</feature>
<dbReference type="PANTHER" id="PTHR33336">
    <property type="entry name" value="QUINOL MONOOXYGENASE YGIN-RELATED"/>
    <property type="match status" value="1"/>
</dbReference>
<organism evidence="2 3">
    <name type="scientific">Haloechinothrix salitolerans</name>
    <dbReference type="NCBI Taxonomy" id="926830"/>
    <lineage>
        <taxon>Bacteria</taxon>
        <taxon>Bacillati</taxon>
        <taxon>Actinomycetota</taxon>
        <taxon>Actinomycetes</taxon>
        <taxon>Pseudonocardiales</taxon>
        <taxon>Pseudonocardiaceae</taxon>
        <taxon>Haloechinothrix</taxon>
    </lineage>
</organism>
<dbReference type="InterPro" id="IPR011008">
    <property type="entry name" value="Dimeric_a/b-barrel"/>
</dbReference>
<dbReference type="Pfam" id="PF03992">
    <property type="entry name" value="ABM"/>
    <property type="match status" value="1"/>
</dbReference>
<accession>A0ABW2C8J1</accession>
<dbReference type="InterPro" id="IPR050744">
    <property type="entry name" value="AI-2_Isomerase_LsrG"/>
</dbReference>
<keyword evidence="3" id="KW-1185">Reference proteome</keyword>
<evidence type="ECO:0000313" key="3">
    <source>
        <dbReference type="Proteomes" id="UP001596337"/>
    </source>
</evidence>
<dbReference type="InterPro" id="IPR007138">
    <property type="entry name" value="ABM_dom"/>
</dbReference>
<keyword evidence="2" id="KW-0560">Oxidoreductase</keyword>
<dbReference type="GO" id="GO:0004497">
    <property type="term" value="F:monooxygenase activity"/>
    <property type="evidence" value="ECO:0007669"/>
    <property type="project" value="UniProtKB-KW"/>
</dbReference>
<reference evidence="3" key="1">
    <citation type="journal article" date="2019" name="Int. J. Syst. Evol. Microbiol.">
        <title>The Global Catalogue of Microorganisms (GCM) 10K type strain sequencing project: providing services to taxonomists for standard genome sequencing and annotation.</title>
        <authorList>
            <consortium name="The Broad Institute Genomics Platform"/>
            <consortium name="The Broad Institute Genome Sequencing Center for Infectious Disease"/>
            <person name="Wu L."/>
            <person name="Ma J."/>
        </authorList>
    </citation>
    <scope>NUCLEOTIDE SEQUENCE [LARGE SCALE GENOMIC DNA]</scope>
    <source>
        <strain evidence="3">KCTC 32255</strain>
    </source>
</reference>
<dbReference type="Proteomes" id="UP001596337">
    <property type="component" value="Unassembled WGS sequence"/>
</dbReference>
<gene>
    <name evidence="2" type="ORF">ACFQGD_27320</name>
</gene>
<proteinExistence type="predicted"/>